<evidence type="ECO:0000259" key="2">
    <source>
        <dbReference type="PROSITE" id="PS50846"/>
    </source>
</evidence>
<feature type="signal peptide" evidence="1">
    <location>
        <begin position="1"/>
        <end position="22"/>
    </location>
</feature>
<name>A0ABQ1HJ02_9FLAO</name>
<reference evidence="4" key="1">
    <citation type="journal article" date="2019" name="Int. J. Syst. Evol. Microbiol.">
        <title>The Global Catalogue of Microorganisms (GCM) 10K type strain sequencing project: providing services to taxonomists for standard genome sequencing and annotation.</title>
        <authorList>
            <consortium name="The Broad Institute Genomics Platform"/>
            <consortium name="The Broad Institute Genome Sequencing Center for Infectious Disease"/>
            <person name="Wu L."/>
            <person name="Ma J."/>
        </authorList>
    </citation>
    <scope>NUCLEOTIDE SEQUENCE [LARGE SCALE GENOMIC DNA]</scope>
    <source>
        <strain evidence="4">CGMCC 1.12811</strain>
    </source>
</reference>
<keyword evidence="4" id="KW-1185">Reference proteome</keyword>
<evidence type="ECO:0000256" key="1">
    <source>
        <dbReference type="SAM" id="SignalP"/>
    </source>
</evidence>
<comment type="caution">
    <text evidence="3">The sequence shown here is derived from an EMBL/GenBank/DDBJ whole genome shotgun (WGS) entry which is preliminary data.</text>
</comment>
<proteinExistence type="predicted"/>
<dbReference type="SUPFAM" id="SSF55008">
    <property type="entry name" value="HMA, heavy metal-associated domain"/>
    <property type="match status" value="1"/>
</dbReference>
<dbReference type="InterPro" id="IPR006121">
    <property type="entry name" value="HMA_dom"/>
</dbReference>
<feature type="domain" description="HMA" evidence="2">
    <location>
        <begin position="27"/>
        <end position="92"/>
    </location>
</feature>
<dbReference type="InterPro" id="IPR036163">
    <property type="entry name" value="HMA_dom_sf"/>
</dbReference>
<organism evidence="3 4">
    <name type="scientific">Flavobacterium palustre</name>
    <dbReference type="NCBI Taxonomy" id="1476463"/>
    <lineage>
        <taxon>Bacteria</taxon>
        <taxon>Pseudomonadati</taxon>
        <taxon>Bacteroidota</taxon>
        <taxon>Flavobacteriia</taxon>
        <taxon>Flavobacteriales</taxon>
        <taxon>Flavobacteriaceae</taxon>
        <taxon>Flavobacterium</taxon>
    </lineage>
</organism>
<dbReference type="Gene3D" id="3.30.70.100">
    <property type="match status" value="1"/>
</dbReference>
<protein>
    <submittedName>
        <fullName evidence="3">Metal transporter</fullName>
    </submittedName>
</protein>
<dbReference type="EMBL" id="BMGA01000004">
    <property type="protein sequence ID" value="GGA78282.1"/>
    <property type="molecule type" value="Genomic_DNA"/>
</dbReference>
<accession>A0ABQ1HJ02</accession>
<evidence type="ECO:0000313" key="4">
    <source>
        <dbReference type="Proteomes" id="UP000658793"/>
    </source>
</evidence>
<evidence type="ECO:0000313" key="3">
    <source>
        <dbReference type="EMBL" id="GGA78282.1"/>
    </source>
</evidence>
<sequence>MKSLKKIMIAVVVLLSTLAVNAQVKNKKTETVKISGNCEMCKKNIEKAGNLKKVAVVNWDVDSKMATLTYDSSKTNADEILNRIAKAGYDNEKFSATEEQYKKLHTCCQYDRDSSGTTEKKDKNHH</sequence>
<dbReference type="PROSITE" id="PS50846">
    <property type="entry name" value="HMA_2"/>
    <property type="match status" value="1"/>
</dbReference>
<gene>
    <name evidence="3" type="ORF">GCM10008015_18710</name>
</gene>
<dbReference type="RefSeq" id="WP_188494050.1">
    <property type="nucleotide sequence ID" value="NZ_BMGA01000004.1"/>
</dbReference>
<keyword evidence="1" id="KW-0732">Signal</keyword>
<feature type="chain" id="PRO_5047281212" evidence="1">
    <location>
        <begin position="23"/>
        <end position="126"/>
    </location>
</feature>
<dbReference type="Proteomes" id="UP000658793">
    <property type="component" value="Unassembled WGS sequence"/>
</dbReference>